<dbReference type="Proteomes" id="UP000001882">
    <property type="component" value="Chromosome"/>
</dbReference>
<sequence length="173" mass="19612">MLSRQEFFSRARRGPYSAEDLYSAYEAYATCPAFPREGEFRCERCGSCCRRSWRVEVSVYDVQRWIAEKRLDIIKRLEYRPRRGPPAGLTPCEARSLEMMCAGILEMEERLAAGLAFVFGASRDGAMVIPKNMNGCVYHDGDGCTIYETRPGVCGLFPDARLFKGLAALLKQR</sequence>
<dbReference type="AlphaFoldDB" id="D1Z2J3"/>
<dbReference type="GeneID" id="8682521"/>
<accession>D1Z2J3</accession>
<reference evidence="1 2" key="1">
    <citation type="journal article" date="2007" name="Appl. Environ. Microbiol.">
        <title>Isolation of key methanogens for global methane emission from rice paddy fields: a novel isolate affiliated with the clone cluster rice cluster I.</title>
        <authorList>
            <person name="Sakai S."/>
            <person name="Imachi H."/>
            <person name="Sekiguchi Y."/>
            <person name="Ohashi A."/>
            <person name="Harada H."/>
            <person name="Kamagata Y."/>
        </authorList>
    </citation>
    <scope>NUCLEOTIDE SEQUENCE [LARGE SCALE GENOMIC DNA]</scope>
    <source>
        <strain evidence="2">DSM 17711 / JCM 13418 / NBRC 101707 / SANAE</strain>
    </source>
</reference>
<dbReference type="Pfam" id="PF03692">
    <property type="entry name" value="CxxCxxCC"/>
    <property type="match status" value="1"/>
</dbReference>
<dbReference type="PANTHER" id="PTHR35866:SF1">
    <property type="entry name" value="YKGJ FAMILY CYSTEINE CLUSTER PROTEIN"/>
    <property type="match status" value="1"/>
</dbReference>
<evidence type="ECO:0008006" key="3">
    <source>
        <dbReference type="Google" id="ProtNLM"/>
    </source>
</evidence>
<reference evidence="2" key="3">
    <citation type="journal article" date="2011" name="PLoS ONE">
        <title>Genome sequence of a mesophilic hydrogenotrophic methanogen Methanocella paludicola, the first cultivated representative of the order Methanocellales.</title>
        <authorList>
            <person name="Sakai S."/>
            <person name="Takaki Y."/>
            <person name="Shimamura S."/>
            <person name="Sekine M."/>
            <person name="Tajima T."/>
            <person name="Kosugi H."/>
            <person name="Ichikawa N."/>
            <person name="Tasumi E."/>
            <person name="Hiraki A.T."/>
            <person name="Shimizu A."/>
            <person name="Kato Y."/>
            <person name="Nishiko R."/>
            <person name="Mori K."/>
            <person name="Fujita N."/>
            <person name="Imachi H."/>
            <person name="Takai K."/>
        </authorList>
    </citation>
    <scope>NUCLEOTIDE SEQUENCE [LARGE SCALE GENOMIC DNA]</scope>
    <source>
        <strain evidence="2">DSM 17711 / JCM 13418 / NBRC 101707 / SANAE</strain>
    </source>
</reference>
<protein>
    <recommendedName>
        <fullName evidence="3">YkgJ family cysteine cluster protein</fullName>
    </recommendedName>
</protein>
<name>D1Z2J3_METPS</name>
<dbReference type="eggNOG" id="arCOG02579">
    <property type="taxonomic scope" value="Archaea"/>
</dbReference>
<dbReference type="InParanoid" id="D1Z2J3"/>
<dbReference type="EMBL" id="AP011532">
    <property type="protein sequence ID" value="BAI62915.1"/>
    <property type="molecule type" value="Genomic_DNA"/>
</dbReference>
<dbReference type="OrthoDB" id="36424at2157"/>
<dbReference type="PANTHER" id="PTHR35866">
    <property type="entry name" value="PUTATIVE-RELATED"/>
    <property type="match status" value="1"/>
</dbReference>
<evidence type="ECO:0000313" key="1">
    <source>
        <dbReference type="EMBL" id="BAI62915.1"/>
    </source>
</evidence>
<reference evidence="1 2" key="2">
    <citation type="journal article" date="2008" name="Int. J. Syst. Evol. Microbiol.">
        <title>Methanocella paludicola gen. nov., sp. nov., a methane-producing archaeon, the first isolate of the lineage 'Rice Cluster I', and proposal of the new archaeal order Methanocellales ord. nov.</title>
        <authorList>
            <person name="Sakai S."/>
            <person name="Imachi H."/>
            <person name="Hanada S."/>
            <person name="Ohashi A."/>
            <person name="Harada H."/>
            <person name="Kamagata Y."/>
        </authorList>
    </citation>
    <scope>NUCLEOTIDE SEQUENCE [LARGE SCALE GENOMIC DNA]</scope>
    <source>
        <strain evidence="2">DSM 17711 / JCM 13418 / NBRC 101707 / SANAE</strain>
    </source>
</reference>
<evidence type="ECO:0000313" key="2">
    <source>
        <dbReference type="Proteomes" id="UP000001882"/>
    </source>
</evidence>
<dbReference type="RefSeq" id="WP_012901585.1">
    <property type="nucleotide sequence ID" value="NC_013665.1"/>
</dbReference>
<keyword evidence="2" id="KW-1185">Reference proteome</keyword>
<organism evidence="1 2">
    <name type="scientific">Methanocella paludicola (strain DSM 17711 / JCM 13418 / NBRC 101707 / SANAE)</name>
    <dbReference type="NCBI Taxonomy" id="304371"/>
    <lineage>
        <taxon>Archaea</taxon>
        <taxon>Methanobacteriati</taxon>
        <taxon>Methanobacteriota</taxon>
        <taxon>Stenosarchaea group</taxon>
        <taxon>Methanomicrobia</taxon>
        <taxon>Methanocellales</taxon>
        <taxon>Methanocellaceae</taxon>
        <taxon>Methanocella</taxon>
    </lineage>
</organism>
<dbReference type="STRING" id="304371.MCP_2843"/>
<dbReference type="KEGG" id="mpd:MCP_2843"/>
<proteinExistence type="predicted"/>
<gene>
    <name evidence="1" type="ordered locus">MCP_2843</name>
</gene>
<dbReference type="InterPro" id="IPR005358">
    <property type="entry name" value="Puta_zinc/iron-chelating_dom"/>
</dbReference>